<dbReference type="PANTHER" id="PTHR11620">
    <property type="entry name" value="60S RIBOSOMAL PROTEIN L23A"/>
    <property type="match status" value="1"/>
</dbReference>
<dbReference type="Proteomes" id="UP000295244">
    <property type="component" value="Unassembled WGS sequence"/>
</dbReference>
<dbReference type="EMBL" id="SKBU01000012">
    <property type="protein sequence ID" value="TCJ18242.1"/>
    <property type="molecule type" value="Genomic_DNA"/>
</dbReference>
<proteinExistence type="inferred from homology"/>
<dbReference type="NCBIfam" id="NF004359">
    <property type="entry name" value="PRK05738.1-3"/>
    <property type="match status" value="1"/>
</dbReference>
<name>A0A4V2NWQ4_9ACTN</name>
<evidence type="ECO:0000256" key="5">
    <source>
        <dbReference type="ARBA" id="ARBA00023274"/>
    </source>
</evidence>
<dbReference type="GO" id="GO:1990904">
    <property type="term" value="C:ribonucleoprotein complex"/>
    <property type="evidence" value="ECO:0007669"/>
    <property type="project" value="UniProtKB-KW"/>
</dbReference>
<keyword evidence="8" id="KW-1185">Reference proteome</keyword>
<dbReference type="FunFam" id="3.30.70.330:FF:000001">
    <property type="entry name" value="50S ribosomal protein L23"/>
    <property type="match status" value="1"/>
</dbReference>
<reference evidence="7 8" key="1">
    <citation type="submission" date="2019-03" db="EMBL/GenBank/DDBJ databases">
        <title>Whole genome sequence of a novel Rubrobacter taiwanensis strain, isolated from Yellowstone National Park.</title>
        <authorList>
            <person name="Freed S."/>
            <person name="Ramaley R.F."/>
            <person name="Kyndt J.A."/>
        </authorList>
    </citation>
    <scope>NUCLEOTIDE SEQUENCE [LARGE SCALE GENOMIC DNA]</scope>
    <source>
        <strain evidence="7 8">Yellowstone</strain>
    </source>
</reference>
<dbReference type="SUPFAM" id="SSF54189">
    <property type="entry name" value="Ribosomal proteins S24e, L23 and L15e"/>
    <property type="match status" value="1"/>
</dbReference>
<dbReference type="GO" id="GO:0019843">
    <property type="term" value="F:rRNA binding"/>
    <property type="evidence" value="ECO:0007669"/>
    <property type="project" value="UniProtKB-UniRule"/>
</dbReference>
<evidence type="ECO:0000256" key="6">
    <source>
        <dbReference type="HAMAP-Rule" id="MF_01369"/>
    </source>
</evidence>
<keyword evidence="3 6" id="KW-0694">RNA-binding</keyword>
<sequence length="95" mass="10905">MDPHQVIIRPVISEKSYNLIESEGQYTFQVDPRANKNQIKRAVEQAFDVKVVKVNTVNVKSKPKRQGFTRGRTSSWKKALVQLAEGDRIEFFEGV</sequence>
<evidence type="ECO:0000313" key="8">
    <source>
        <dbReference type="Proteomes" id="UP000295244"/>
    </source>
</evidence>
<protein>
    <recommendedName>
        <fullName evidence="6">Large ribosomal subunit protein uL23</fullName>
    </recommendedName>
</protein>
<evidence type="ECO:0000256" key="3">
    <source>
        <dbReference type="ARBA" id="ARBA00022884"/>
    </source>
</evidence>
<comment type="subunit">
    <text evidence="6">Part of the 50S ribosomal subunit. Contacts protein L29, and trigger factor when it is bound to the ribosome.</text>
</comment>
<evidence type="ECO:0000256" key="2">
    <source>
        <dbReference type="ARBA" id="ARBA00022730"/>
    </source>
</evidence>
<dbReference type="InterPro" id="IPR012678">
    <property type="entry name" value="Ribosomal_uL23/eL15/eS24_sf"/>
</dbReference>
<keyword evidence="5 6" id="KW-0687">Ribonucleoprotein</keyword>
<dbReference type="RefSeq" id="WP_132689726.1">
    <property type="nucleotide sequence ID" value="NZ_SKBU01000012.1"/>
</dbReference>
<dbReference type="NCBIfam" id="NF004366">
    <property type="entry name" value="PRK05738.3-2"/>
    <property type="match status" value="1"/>
</dbReference>
<dbReference type="GO" id="GO:0003735">
    <property type="term" value="F:structural constituent of ribosome"/>
    <property type="evidence" value="ECO:0007669"/>
    <property type="project" value="InterPro"/>
</dbReference>
<dbReference type="Pfam" id="PF00276">
    <property type="entry name" value="Ribosomal_L23"/>
    <property type="match status" value="1"/>
</dbReference>
<evidence type="ECO:0000313" key="7">
    <source>
        <dbReference type="EMBL" id="TCJ18242.1"/>
    </source>
</evidence>
<dbReference type="GO" id="GO:0006412">
    <property type="term" value="P:translation"/>
    <property type="evidence" value="ECO:0007669"/>
    <property type="project" value="UniProtKB-UniRule"/>
</dbReference>
<gene>
    <name evidence="6" type="primary">rplW</name>
    <name evidence="7" type="ORF">E0L93_05725</name>
</gene>
<dbReference type="InterPro" id="IPR013025">
    <property type="entry name" value="Ribosomal_uL23-like"/>
</dbReference>
<dbReference type="GO" id="GO:0005840">
    <property type="term" value="C:ribosome"/>
    <property type="evidence" value="ECO:0007669"/>
    <property type="project" value="UniProtKB-KW"/>
</dbReference>
<dbReference type="AlphaFoldDB" id="A0A4V2NWQ4"/>
<comment type="similarity">
    <text evidence="1 6">Belongs to the universal ribosomal protein uL23 family.</text>
</comment>
<organism evidence="7 8">
    <name type="scientific">Rubrobacter taiwanensis</name>
    <dbReference type="NCBI Taxonomy" id="185139"/>
    <lineage>
        <taxon>Bacteria</taxon>
        <taxon>Bacillati</taxon>
        <taxon>Actinomycetota</taxon>
        <taxon>Rubrobacteria</taxon>
        <taxon>Rubrobacterales</taxon>
        <taxon>Rubrobacteraceae</taxon>
        <taxon>Rubrobacter</taxon>
    </lineage>
</organism>
<evidence type="ECO:0000256" key="1">
    <source>
        <dbReference type="ARBA" id="ARBA00006700"/>
    </source>
</evidence>
<dbReference type="Gene3D" id="3.30.70.330">
    <property type="match status" value="1"/>
</dbReference>
<keyword evidence="4 6" id="KW-0689">Ribosomal protein</keyword>
<dbReference type="OrthoDB" id="9793353at2"/>
<evidence type="ECO:0000256" key="4">
    <source>
        <dbReference type="ARBA" id="ARBA00022980"/>
    </source>
</evidence>
<dbReference type="NCBIfam" id="NF004363">
    <property type="entry name" value="PRK05738.2-4"/>
    <property type="match status" value="1"/>
</dbReference>
<keyword evidence="2 6" id="KW-0699">rRNA-binding</keyword>
<dbReference type="InterPro" id="IPR012677">
    <property type="entry name" value="Nucleotide-bd_a/b_plait_sf"/>
</dbReference>
<dbReference type="HAMAP" id="MF_01369_B">
    <property type="entry name" value="Ribosomal_uL23_B"/>
    <property type="match status" value="1"/>
</dbReference>
<comment type="function">
    <text evidence="6">One of the early assembly proteins it binds 23S rRNA. One of the proteins that surrounds the polypeptide exit tunnel on the outside of the ribosome. Forms the main docking site for trigger factor binding to the ribosome.</text>
</comment>
<comment type="caution">
    <text evidence="7">The sequence shown here is derived from an EMBL/GenBank/DDBJ whole genome shotgun (WGS) entry which is preliminary data.</text>
</comment>
<accession>A0A4V2NWQ4</accession>